<evidence type="ECO:0000313" key="2">
    <source>
        <dbReference type="EMBL" id="GLR68163.1"/>
    </source>
</evidence>
<comment type="caution">
    <text evidence="2">The sequence shown here is derived from an EMBL/GenBank/DDBJ whole genome shotgun (WGS) entry which is preliminary data.</text>
</comment>
<proteinExistence type="predicted"/>
<keyword evidence="3" id="KW-1185">Reference proteome</keyword>
<dbReference type="InterPro" id="IPR029063">
    <property type="entry name" value="SAM-dependent_MTases_sf"/>
</dbReference>
<dbReference type="Proteomes" id="UP001156641">
    <property type="component" value="Unassembled WGS sequence"/>
</dbReference>
<reference evidence="3" key="1">
    <citation type="journal article" date="2019" name="Int. J. Syst. Evol. Microbiol.">
        <title>The Global Catalogue of Microorganisms (GCM) 10K type strain sequencing project: providing services to taxonomists for standard genome sequencing and annotation.</title>
        <authorList>
            <consortium name="The Broad Institute Genomics Platform"/>
            <consortium name="The Broad Institute Genome Sequencing Center for Infectious Disease"/>
            <person name="Wu L."/>
            <person name="Ma J."/>
        </authorList>
    </citation>
    <scope>NUCLEOTIDE SEQUENCE [LARGE SCALE GENOMIC DNA]</scope>
    <source>
        <strain evidence="3">NBRC 112502</strain>
    </source>
</reference>
<evidence type="ECO:0000313" key="3">
    <source>
        <dbReference type="Proteomes" id="UP001156641"/>
    </source>
</evidence>
<dbReference type="Pfam" id="PF08242">
    <property type="entry name" value="Methyltransf_12"/>
    <property type="match status" value="1"/>
</dbReference>
<dbReference type="CDD" id="cd02440">
    <property type="entry name" value="AdoMet_MTases"/>
    <property type="match status" value="1"/>
</dbReference>
<dbReference type="PANTHER" id="PTHR43861">
    <property type="entry name" value="TRANS-ACONITATE 2-METHYLTRANSFERASE-RELATED"/>
    <property type="match status" value="1"/>
</dbReference>
<feature type="domain" description="Methyltransferase type 12" evidence="1">
    <location>
        <begin position="48"/>
        <end position="139"/>
    </location>
</feature>
<dbReference type="RefSeq" id="WP_284259006.1">
    <property type="nucleotide sequence ID" value="NZ_BSOS01000079.1"/>
</dbReference>
<dbReference type="SUPFAM" id="SSF53335">
    <property type="entry name" value="S-adenosyl-L-methionine-dependent methyltransferases"/>
    <property type="match status" value="1"/>
</dbReference>
<evidence type="ECO:0000259" key="1">
    <source>
        <dbReference type="Pfam" id="PF08242"/>
    </source>
</evidence>
<organism evidence="2 3">
    <name type="scientific">Acidocella aquatica</name>
    <dbReference type="NCBI Taxonomy" id="1922313"/>
    <lineage>
        <taxon>Bacteria</taxon>
        <taxon>Pseudomonadati</taxon>
        <taxon>Pseudomonadota</taxon>
        <taxon>Alphaproteobacteria</taxon>
        <taxon>Acetobacterales</taxon>
        <taxon>Acidocellaceae</taxon>
        <taxon>Acidocella</taxon>
    </lineage>
</organism>
<dbReference type="InterPro" id="IPR013217">
    <property type="entry name" value="Methyltransf_12"/>
</dbReference>
<gene>
    <name evidence="2" type="ORF">GCM10010909_28440</name>
</gene>
<dbReference type="PANTHER" id="PTHR43861:SF1">
    <property type="entry name" value="TRANS-ACONITATE 2-METHYLTRANSFERASE"/>
    <property type="match status" value="1"/>
</dbReference>
<protein>
    <recommendedName>
        <fullName evidence="1">Methyltransferase type 12 domain-containing protein</fullName>
    </recommendedName>
</protein>
<sequence length="247" mass="26135">MSARKARIARAFSSGAARYDAVAPVQRLVAARLAARIVARGVAPRRILEIGCGTGMLSAALAAAFPEAQMLLTDISPAMLARCRARLGEGYEYMVLDGEHPAAAAGRFDLIVSSLAMQWFGDLRGGLARLSVRLAPGGRMVFATLGAGNFAEWVAAHAALGLVCGTPAYPALEALPWPEGVAHAVDEEFIVQPYASGAEFARSLKELGAGEPAPGYRPLPPGAFRRVLESLQGGFEVTYHVLYGEIW</sequence>
<name>A0ABQ6AD80_9PROT</name>
<accession>A0ABQ6AD80</accession>
<dbReference type="Gene3D" id="3.40.50.150">
    <property type="entry name" value="Vaccinia Virus protein VP39"/>
    <property type="match status" value="1"/>
</dbReference>
<dbReference type="EMBL" id="BSOS01000079">
    <property type="protein sequence ID" value="GLR68163.1"/>
    <property type="molecule type" value="Genomic_DNA"/>
</dbReference>